<keyword evidence="1" id="KW-1133">Transmembrane helix</keyword>
<accession>A0A506Y287</accession>
<sequence>MAAFGLVLWRREVFRVRHGVRRAEITSRLPRFAGDNGFRSDPVERDIELPHPVFHLPRRNPRLVGVLRPTSGRPFVLGTPILDRDEGRGVVTHEFRPVLAVRLDRRLPHIYLEPTGVEPDPLAIAQRLSLEGDFDRWFTLLCPAGAVLTPDVMAAMIDHAGAWGAEIVDDWLLFRPPHESLLHLGPEEMRGVFALLDTVGGQFIAQTDGAVTTEPVARAARRLRPGFRWPALIALSAALFVMLFVVGLRLLAFALAG</sequence>
<evidence type="ECO:0000313" key="3">
    <source>
        <dbReference type="Proteomes" id="UP000316252"/>
    </source>
</evidence>
<comment type="caution">
    <text evidence="2">The sequence shown here is derived from an EMBL/GenBank/DDBJ whole genome shotgun (WGS) entry which is preliminary data.</text>
</comment>
<feature type="transmembrane region" description="Helical" evidence="1">
    <location>
        <begin position="231"/>
        <end position="256"/>
    </location>
</feature>
<gene>
    <name evidence="2" type="ORF">FJ657_09745</name>
</gene>
<reference evidence="2 3" key="1">
    <citation type="submission" date="2019-06" db="EMBL/GenBank/DDBJ databases">
        <authorList>
            <person name="Li F."/>
        </authorList>
    </citation>
    <scope>NUCLEOTIDE SEQUENCE [LARGE SCALE GENOMIC DNA]</scope>
    <source>
        <strain evidence="2 3">10F1D-1</strain>
    </source>
</reference>
<keyword evidence="1" id="KW-0472">Membrane</keyword>
<name>A0A506Y287_9MICO</name>
<keyword evidence="3" id="KW-1185">Reference proteome</keyword>
<dbReference type="RefSeq" id="WP_141163449.1">
    <property type="nucleotide sequence ID" value="NZ_VHQG01000002.1"/>
</dbReference>
<dbReference type="OrthoDB" id="5054050at2"/>
<dbReference type="AlphaFoldDB" id="A0A506Y287"/>
<proteinExistence type="predicted"/>
<evidence type="ECO:0000256" key="1">
    <source>
        <dbReference type="SAM" id="Phobius"/>
    </source>
</evidence>
<dbReference type="EMBL" id="VHQG01000002">
    <property type="protein sequence ID" value="TPW76092.1"/>
    <property type="molecule type" value="Genomic_DNA"/>
</dbReference>
<organism evidence="2 3">
    <name type="scientific">Schumannella soli</name>
    <dbReference type="NCBI Taxonomy" id="2590779"/>
    <lineage>
        <taxon>Bacteria</taxon>
        <taxon>Bacillati</taxon>
        <taxon>Actinomycetota</taxon>
        <taxon>Actinomycetes</taxon>
        <taxon>Micrococcales</taxon>
        <taxon>Microbacteriaceae</taxon>
        <taxon>Schumannella</taxon>
    </lineage>
</organism>
<evidence type="ECO:0000313" key="2">
    <source>
        <dbReference type="EMBL" id="TPW76092.1"/>
    </source>
</evidence>
<protein>
    <submittedName>
        <fullName evidence="2">Uncharacterized protein</fullName>
    </submittedName>
</protein>
<dbReference type="Proteomes" id="UP000316252">
    <property type="component" value="Unassembled WGS sequence"/>
</dbReference>
<keyword evidence="1" id="KW-0812">Transmembrane</keyword>